<keyword evidence="2" id="KW-1185">Reference proteome</keyword>
<dbReference type="InterPro" id="IPR010260">
    <property type="entry name" value="AlpA"/>
</dbReference>
<dbReference type="Proteomes" id="UP001462640">
    <property type="component" value="Unassembled WGS sequence"/>
</dbReference>
<dbReference type="PANTHER" id="PTHR36154:SF1">
    <property type="entry name" value="DNA-BINDING TRANSCRIPTIONAL ACTIVATOR ALPA"/>
    <property type="match status" value="1"/>
</dbReference>
<dbReference type="RefSeq" id="WP_347613503.1">
    <property type="nucleotide sequence ID" value="NZ_JBDPZC010000020.1"/>
</dbReference>
<comment type="caution">
    <text evidence="1">The sequence shown here is derived from an EMBL/GenBank/DDBJ whole genome shotgun (WGS) entry which is preliminary data.</text>
</comment>
<dbReference type="EMBL" id="JBDPZC010000020">
    <property type="protein sequence ID" value="MEO3715810.1"/>
    <property type="molecule type" value="Genomic_DNA"/>
</dbReference>
<dbReference type="PANTHER" id="PTHR36154">
    <property type="entry name" value="DNA-BINDING TRANSCRIPTIONAL ACTIVATOR ALPA"/>
    <property type="match status" value="1"/>
</dbReference>
<dbReference type="InterPro" id="IPR052931">
    <property type="entry name" value="Prophage_regulatory_activator"/>
</dbReference>
<gene>
    <name evidence="1" type="ORF">ABDJ40_23800</name>
</gene>
<protein>
    <submittedName>
        <fullName evidence="1">AlpA family phage regulatory protein</fullName>
    </submittedName>
</protein>
<organism evidence="1 2">
    <name type="scientific">Roseateles flavus</name>
    <dbReference type="NCBI Taxonomy" id="3149041"/>
    <lineage>
        <taxon>Bacteria</taxon>
        <taxon>Pseudomonadati</taxon>
        <taxon>Pseudomonadota</taxon>
        <taxon>Betaproteobacteria</taxon>
        <taxon>Burkholderiales</taxon>
        <taxon>Sphaerotilaceae</taxon>
        <taxon>Roseateles</taxon>
    </lineage>
</organism>
<name>A0ABV0GL57_9BURK</name>
<accession>A0ABV0GL57</accession>
<evidence type="ECO:0000313" key="2">
    <source>
        <dbReference type="Proteomes" id="UP001462640"/>
    </source>
</evidence>
<evidence type="ECO:0000313" key="1">
    <source>
        <dbReference type="EMBL" id="MEO3715810.1"/>
    </source>
</evidence>
<sequence length="80" mass="9005">MNLVSETRPQVKRDRLLRLSCVEAATGLKKSTIYLLQKRGEFPHCVQITPRCVAWPESSVLQWVQDRISAVTVPQAGGEQ</sequence>
<reference evidence="1 2" key="1">
    <citation type="submission" date="2024-05" db="EMBL/GenBank/DDBJ databases">
        <title>Roseateles sp. 2.12 16S ribosomal RNA gene Genome sequencing and assembly.</title>
        <authorList>
            <person name="Woo H."/>
        </authorList>
    </citation>
    <scope>NUCLEOTIDE SEQUENCE [LARGE SCALE GENOMIC DNA]</scope>
    <source>
        <strain evidence="1 2">2.12</strain>
    </source>
</reference>
<dbReference type="Pfam" id="PF05930">
    <property type="entry name" value="Phage_AlpA"/>
    <property type="match status" value="1"/>
</dbReference>
<proteinExistence type="predicted"/>
<dbReference type="Gene3D" id="1.10.238.160">
    <property type="match status" value="1"/>
</dbReference>